<organism evidence="1 2">
    <name type="scientific">Corynebacterium argentoratense DSM 44202</name>
    <dbReference type="NCBI Taxonomy" id="1348662"/>
    <lineage>
        <taxon>Bacteria</taxon>
        <taxon>Bacillati</taxon>
        <taxon>Actinomycetota</taxon>
        <taxon>Actinomycetes</taxon>
        <taxon>Mycobacteriales</taxon>
        <taxon>Corynebacteriaceae</taxon>
        <taxon>Corynebacterium</taxon>
    </lineage>
</organism>
<dbReference type="PATRIC" id="fig|1348662.3.peg.1117"/>
<name>U3GUU0_9CORY</name>
<evidence type="ECO:0000313" key="1">
    <source>
        <dbReference type="EMBL" id="AGU15270.1"/>
    </source>
</evidence>
<protein>
    <submittedName>
        <fullName evidence="1">Uncharacterized protein</fullName>
    </submittedName>
</protein>
<dbReference type="HOGENOM" id="CLU_093414_0_0_11"/>
<gene>
    <name evidence="1" type="ORF">CARG_05710</name>
</gene>
<dbReference type="AlphaFoldDB" id="U3GUU0"/>
<accession>U3GUU0</accession>
<dbReference type="GeneID" id="78249918"/>
<dbReference type="STRING" id="1348662.CARG_05710"/>
<reference evidence="1 2" key="1">
    <citation type="journal article" date="2013" name="Genome Announc.">
        <title>Whole-Genome Sequence of the Clinical Strain Corynebacterium argentoratense DSM 44202, Isolated from a Human Throat Specimen.</title>
        <authorList>
            <person name="Bomholt C."/>
            <person name="Glaub A."/>
            <person name="Gravermann K."/>
            <person name="Albersmeier A."/>
            <person name="Brinkrolf K."/>
            <person name="Ruckert C."/>
            <person name="Tauch A."/>
        </authorList>
    </citation>
    <scope>NUCLEOTIDE SEQUENCE [LARGE SCALE GENOMIC DNA]</scope>
    <source>
        <strain evidence="1">DSM 44202</strain>
    </source>
</reference>
<dbReference type="Proteomes" id="UP000016943">
    <property type="component" value="Chromosome"/>
</dbReference>
<keyword evidence="2" id="KW-1185">Reference proteome</keyword>
<dbReference type="eggNOG" id="ENOG5033DIH">
    <property type="taxonomic scope" value="Bacteria"/>
</dbReference>
<sequence length="253" mass="25667">MTQDLSSIGMAFPRWQDAVEQAISSNRLGVVGEVRGGQLVAAVDSSGARLTVLAVEPFATFAGFDGATEATAHVQMLNDVLALCDVVTDDGDPIATVTCNLAQGPLIVDEPVFNFERINLSALGVDVAFFDDTDAYTSATGGAVGVFASVGAGVVTRGDGSQSPTAAANLVLEVKDAHYRFNTMTDQRFVHLDVVAPFPLDVVVSDMAELPTPGSIIAGTFTLSGSIIAPAGCGDSCGSGGCACGSGGCSSHG</sequence>
<evidence type="ECO:0000313" key="2">
    <source>
        <dbReference type="Proteomes" id="UP000016943"/>
    </source>
</evidence>
<proteinExistence type="predicted"/>
<dbReference type="RefSeq" id="WP_020976424.1">
    <property type="nucleotide sequence ID" value="NC_022198.1"/>
</dbReference>
<dbReference type="KEGG" id="caz:CARG_05710"/>
<dbReference type="OrthoDB" id="4420183at2"/>
<dbReference type="EMBL" id="CP006365">
    <property type="protein sequence ID" value="AGU15270.1"/>
    <property type="molecule type" value="Genomic_DNA"/>
</dbReference>